<dbReference type="InterPro" id="IPR011642">
    <property type="entry name" value="Gate_dom"/>
</dbReference>
<dbReference type="EMBL" id="CP080627">
    <property type="protein sequence ID" value="UYV18426.1"/>
    <property type="molecule type" value="Genomic_DNA"/>
</dbReference>
<dbReference type="InterPro" id="IPR011415">
    <property type="entry name" value="SpmA_SpmB"/>
</dbReference>
<proteinExistence type="predicted"/>
<dbReference type="PIRSF" id="PIRSF036542">
    <property type="entry name" value="SpmA_SpmB"/>
    <property type="match status" value="1"/>
</dbReference>
<evidence type="ECO:0000259" key="2">
    <source>
        <dbReference type="Pfam" id="PF07670"/>
    </source>
</evidence>
<evidence type="ECO:0000313" key="4">
    <source>
        <dbReference type="Proteomes" id="UP001163082"/>
    </source>
</evidence>
<feature type="transmembrane region" description="Helical" evidence="1">
    <location>
        <begin position="272"/>
        <end position="292"/>
    </location>
</feature>
<evidence type="ECO:0000313" key="3">
    <source>
        <dbReference type="EMBL" id="UYV18426.1"/>
    </source>
</evidence>
<name>A0ABY6JML1_9GAMM</name>
<feature type="domain" description="Nucleoside transporter/FeoB GTPase Gate" evidence="2">
    <location>
        <begin position="276"/>
        <end position="378"/>
    </location>
</feature>
<dbReference type="RefSeq" id="WP_264428963.1">
    <property type="nucleotide sequence ID" value="NZ_CP080627.1"/>
</dbReference>
<keyword evidence="1" id="KW-0472">Membrane</keyword>
<feature type="transmembrane region" description="Helical" evidence="1">
    <location>
        <begin position="203"/>
        <end position="223"/>
    </location>
</feature>
<feature type="transmembrane region" description="Helical" evidence="1">
    <location>
        <begin position="229"/>
        <end position="252"/>
    </location>
</feature>
<dbReference type="PANTHER" id="PTHR35793">
    <property type="entry name" value="INNER MEMBRANE PROTEIN YJIG"/>
    <property type="match status" value="1"/>
</dbReference>
<gene>
    <name evidence="3" type="ORF">K1Y77_13190</name>
</gene>
<feature type="domain" description="Nucleoside transporter/FeoB GTPase Gate" evidence="2">
    <location>
        <begin position="49"/>
        <end position="159"/>
    </location>
</feature>
<feature type="transmembrane region" description="Helical" evidence="1">
    <location>
        <begin position="172"/>
        <end position="191"/>
    </location>
</feature>
<protein>
    <submittedName>
        <fullName evidence="3">Spore maturation protein</fullName>
    </submittedName>
</protein>
<feature type="transmembrane region" description="Helical" evidence="1">
    <location>
        <begin position="140"/>
        <end position="160"/>
    </location>
</feature>
<keyword evidence="1" id="KW-1133">Transmembrane helix</keyword>
<dbReference type="Pfam" id="PF07670">
    <property type="entry name" value="Gate"/>
    <property type="match status" value="2"/>
</dbReference>
<accession>A0ABY6JML1</accession>
<keyword evidence="1" id="KW-0812">Transmembrane</keyword>
<dbReference type="PANTHER" id="PTHR35793:SF2">
    <property type="entry name" value="INNER MEMBRANE PROTEIN YJIG"/>
    <property type="match status" value="1"/>
</dbReference>
<dbReference type="Proteomes" id="UP001163082">
    <property type="component" value="Chromosome"/>
</dbReference>
<dbReference type="InterPro" id="IPR052549">
    <property type="entry name" value="SpmB"/>
</dbReference>
<evidence type="ECO:0000256" key="1">
    <source>
        <dbReference type="SAM" id="Phobius"/>
    </source>
</evidence>
<feature type="transmembrane region" description="Helical" evidence="1">
    <location>
        <begin position="353"/>
        <end position="374"/>
    </location>
</feature>
<feature type="transmembrane region" description="Helical" evidence="1">
    <location>
        <begin position="386"/>
        <end position="408"/>
    </location>
</feature>
<feature type="transmembrane region" description="Helical" evidence="1">
    <location>
        <begin position="47"/>
        <end position="65"/>
    </location>
</feature>
<keyword evidence="4" id="KW-1185">Reference proteome</keyword>
<organism evidence="3 4">
    <name type="scientific">Halomonas qaidamensis</name>
    <dbReference type="NCBI Taxonomy" id="2866211"/>
    <lineage>
        <taxon>Bacteria</taxon>
        <taxon>Pseudomonadati</taxon>
        <taxon>Pseudomonadota</taxon>
        <taxon>Gammaproteobacteria</taxon>
        <taxon>Oceanospirillales</taxon>
        <taxon>Halomonadaceae</taxon>
        <taxon>Halomonas</taxon>
    </lineage>
</organism>
<sequence length="409" mass="43387">MLNGIWLSFFIAAFAASLWQWLIGGDSEVFARLVQSLFDMARVSVDIILVLLGTMTLWLGFLSIAEKAGMIRLLGRVLDPLFSRLMPEVPRNHPAMGLISMNFAANILGLDNAATPIGIKAMQSLQSLNPSRDTASNAQILFLVLNTSSLTLLPVTIFIYRAQQGAAEPTLVFLPILLATSASSLAGLLAVSLMQRLKLWQPVVLAYLVAAALALGLLITTLAGMSAQALAAASTLVGNLTLFSIVMMFLVVGALRGVRVYDAFIEGAKEGVSFTVTLLPYLIAMLVAVGVLRASGVLDAGLSGIRWLVKGAGWDTRFVDALPTAFVKPLSGSGSRAMMIETMNTFGVDSFPGLLAATLQGSTETTFYVLAVYFGAIGVTRIRHGLGCALIADAAGIITAIAVCYWFFG</sequence>
<reference evidence="3 4" key="1">
    <citation type="journal article" date="2022" name="Antonie Van Leeuwenhoek">
        <title>Whole genome sequencing of the halophilic Halomonas qaidamensis XH36, a novel species strain with high ectoine production.</title>
        <authorList>
            <person name="Zhang T."/>
            <person name="Cui T."/>
            <person name="Cao Y."/>
            <person name="Li Y."/>
            <person name="Li F."/>
            <person name="Zhu D."/>
            <person name="Xing J."/>
        </authorList>
    </citation>
    <scope>NUCLEOTIDE SEQUENCE [LARGE SCALE GENOMIC DNA]</scope>
    <source>
        <strain evidence="3 4">XH36</strain>
    </source>
</reference>